<keyword evidence="5" id="KW-0249">Electron transport</keyword>
<keyword evidence="12" id="KW-1185">Reference proteome</keyword>
<reference evidence="11 12" key="1">
    <citation type="submission" date="2020-01" db="EMBL/GenBank/DDBJ databases">
        <title>Bacteria diversity of Porities sp.</title>
        <authorList>
            <person name="Wang G."/>
        </authorList>
    </citation>
    <scope>NUCLEOTIDE SEQUENCE [LARGE SCALE GENOMIC DNA]</scope>
    <source>
        <strain evidence="11 12">R33</strain>
    </source>
</reference>
<dbReference type="GO" id="GO:0006979">
    <property type="term" value="P:response to oxidative stress"/>
    <property type="evidence" value="ECO:0007669"/>
    <property type="project" value="TreeGrafter"/>
</dbReference>
<keyword evidence="3" id="KW-0004">4Fe-4S</keyword>
<dbReference type="InterPro" id="IPR002880">
    <property type="entry name" value="Pyrv_Fd/Flavodoxin_OxRdtase_N"/>
</dbReference>
<dbReference type="Gene3D" id="3.40.50.920">
    <property type="match status" value="1"/>
</dbReference>
<dbReference type="Pfam" id="PF17147">
    <property type="entry name" value="PFOR_II"/>
    <property type="match status" value="1"/>
</dbReference>
<keyword evidence="6" id="KW-0560">Oxidoreductase</keyword>
<evidence type="ECO:0000256" key="1">
    <source>
        <dbReference type="ARBA" id="ARBA00009032"/>
    </source>
</evidence>
<keyword evidence="9" id="KW-0175">Coiled coil</keyword>
<dbReference type="PANTHER" id="PTHR32154:SF0">
    <property type="entry name" value="PYRUVATE-FLAVODOXIN OXIDOREDUCTASE-RELATED"/>
    <property type="match status" value="1"/>
</dbReference>
<dbReference type="EMBL" id="WXYO01000002">
    <property type="protein sequence ID" value="NAS11576.1"/>
    <property type="molecule type" value="Genomic_DNA"/>
</dbReference>
<dbReference type="PANTHER" id="PTHR32154">
    <property type="entry name" value="PYRUVATE-FLAVODOXIN OXIDOREDUCTASE-RELATED"/>
    <property type="match status" value="1"/>
</dbReference>
<comment type="caution">
    <text evidence="11">The sequence shown here is derived from an EMBL/GenBank/DDBJ whole genome shotgun (WGS) entry which is preliminary data.</text>
</comment>
<evidence type="ECO:0000313" key="12">
    <source>
        <dbReference type="Proteomes" id="UP000475249"/>
    </source>
</evidence>
<dbReference type="GO" id="GO:0046872">
    <property type="term" value="F:metal ion binding"/>
    <property type="evidence" value="ECO:0007669"/>
    <property type="project" value="UniProtKB-KW"/>
</dbReference>
<evidence type="ECO:0000256" key="9">
    <source>
        <dbReference type="SAM" id="Coils"/>
    </source>
</evidence>
<dbReference type="PROSITE" id="PS00198">
    <property type="entry name" value="4FE4S_FER_1"/>
    <property type="match status" value="1"/>
</dbReference>
<dbReference type="Gene3D" id="3.30.70.20">
    <property type="match status" value="1"/>
</dbReference>
<dbReference type="Proteomes" id="UP000475249">
    <property type="component" value="Unassembled WGS sequence"/>
</dbReference>
<dbReference type="Gene3D" id="3.40.920.10">
    <property type="entry name" value="Pyruvate-ferredoxin oxidoreductase, PFOR, domain III"/>
    <property type="match status" value="1"/>
</dbReference>
<feature type="domain" description="4Fe-4S ferredoxin-type" evidence="10">
    <location>
        <begin position="710"/>
        <end position="739"/>
    </location>
</feature>
<gene>
    <name evidence="11" type="ORF">GTQ38_06160</name>
</gene>
<evidence type="ECO:0000256" key="3">
    <source>
        <dbReference type="ARBA" id="ARBA00022485"/>
    </source>
</evidence>
<dbReference type="SUPFAM" id="SSF52518">
    <property type="entry name" value="Thiamin diphosphate-binding fold (THDP-binding)"/>
    <property type="match status" value="2"/>
</dbReference>
<dbReference type="GO" id="GO:0016903">
    <property type="term" value="F:oxidoreductase activity, acting on the aldehyde or oxo group of donors"/>
    <property type="evidence" value="ECO:0007669"/>
    <property type="project" value="InterPro"/>
</dbReference>
<dbReference type="Pfam" id="PF01855">
    <property type="entry name" value="POR_N"/>
    <property type="match status" value="1"/>
</dbReference>
<dbReference type="Pfam" id="PF02775">
    <property type="entry name" value="TPP_enzyme_C"/>
    <property type="match status" value="1"/>
</dbReference>
<dbReference type="SUPFAM" id="SSF54862">
    <property type="entry name" value="4Fe-4S ferredoxins"/>
    <property type="match status" value="1"/>
</dbReference>
<dbReference type="InterPro" id="IPR017896">
    <property type="entry name" value="4Fe4S_Fe-S-bd"/>
</dbReference>
<name>A0A6L9EA19_9FLAO</name>
<feature type="domain" description="4Fe-4S ferredoxin-type" evidence="10">
    <location>
        <begin position="652"/>
        <end position="681"/>
    </location>
</feature>
<evidence type="ECO:0000259" key="10">
    <source>
        <dbReference type="PROSITE" id="PS51379"/>
    </source>
</evidence>
<dbReference type="RefSeq" id="WP_161434596.1">
    <property type="nucleotide sequence ID" value="NZ_WXYO01000002.1"/>
</dbReference>
<dbReference type="FunFam" id="3.40.50.970:FF:000012">
    <property type="entry name" value="Pyruvate:ferredoxin (Flavodoxin) oxidoreductase"/>
    <property type="match status" value="1"/>
</dbReference>
<proteinExistence type="inferred from homology"/>
<dbReference type="SUPFAM" id="SSF53323">
    <property type="entry name" value="Pyruvate-ferredoxin oxidoreductase, PFOR, domain III"/>
    <property type="match status" value="1"/>
</dbReference>
<evidence type="ECO:0000313" key="11">
    <source>
        <dbReference type="EMBL" id="NAS11576.1"/>
    </source>
</evidence>
<dbReference type="FunFam" id="3.40.50.920:FF:000007">
    <property type="entry name" value="Pyruvate:ferredoxin (Flavodoxin) oxidoreductase"/>
    <property type="match status" value="1"/>
</dbReference>
<evidence type="ECO:0000256" key="7">
    <source>
        <dbReference type="ARBA" id="ARBA00023004"/>
    </source>
</evidence>
<dbReference type="InterPro" id="IPR033412">
    <property type="entry name" value="PFOR_II"/>
</dbReference>
<dbReference type="InterPro" id="IPR011766">
    <property type="entry name" value="TPP_enzyme_TPP-bd"/>
</dbReference>
<keyword evidence="4" id="KW-0479">Metal-binding</keyword>
<dbReference type="GO" id="GO:0030976">
    <property type="term" value="F:thiamine pyrophosphate binding"/>
    <property type="evidence" value="ECO:0007669"/>
    <property type="project" value="InterPro"/>
</dbReference>
<dbReference type="InterPro" id="IPR002869">
    <property type="entry name" value="Pyrv_flavodox_OxRed_cen"/>
</dbReference>
<accession>A0A6L9EA19</accession>
<feature type="coiled-coil region" evidence="9">
    <location>
        <begin position="853"/>
        <end position="913"/>
    </location>
</feature>
<sequence>MTTRHRLLMNGNQATVDVAYRTNELCAIYPITPASEMSELAEEWHAGKRENIYGSVPAVVEMQSESGVAGALHGALQTGSLATTFTASQGLLLMMPNMFRMAGELSPHVVHVATRSVATHALSVFGDHSDIMAVRNTGYAFLAAASVQEAADMALISQAATLASRIPFVHFFDGFRTSHEMSTIERIPDEVIHAMIQTDWITAHRERALNPDKPFIRGTAQAADVFFQSREAVNSFYQACPGIVQDQMEKFSRLSGRSYKLFDYVGHPEAEYVLVAMASATQTLEETIRHLNAVGEKIGLVKVRLFRPFSPKHLLEAIPASCKAIAVLDRTKEPGASGEPLYLDTVNAVVQGTQKFNCLPKVIGGRYGLSSKEFTPEMAEAVIQNLKQEDPINSFTIGIHDDVTHLSLPYVDKETPLHTADYQAIFYQNKSEKTLNSFNRMLQNFSSSLQVQGYTECDYKKSASRAVSHLRLSSDAIKAPYLVRNADYISLDSAKFLEQEDILSRLNASGTLLINSDCDPLEFWNALPGLKRKYIREKDIALYLVNNKELGSQYVVGEYAVSGLHACFLAIKNNKIQDESMLELRRYLSRVDTSVLVEYSSSEAETSQAFDETFLGKLLRDEGNEIPVSQCPPDGTYPSNTSGLLMAYTQNELPIWDYDACTQCGACSMACPQAAIRIKVYDEEYSTTAPNSFETVKALEPEWAMDLLNYTLQVNPDQCNGCANCIEACPVQALTMVKGETLKDEMTANWNHFQQIPEMDRGRISLKKISQQQLMEPLFKYSTGVMGCGEAPYLKLLSQLFGDRALIANATGASSIFGGALPTTPWSKNEEGRGPAWSNSLFEDNAEFGLGFRLSHDQKKAQAKNLLRALEARLDTKLVHGLLHAKQGSESEISQQRERVVRLKRVLELLDDQDGKRLQTLADELVNRSVWIVGGDGWAYDIGYGGLDHVLASGENVNILVMDNEVYSNTGGQMSKATPSGASAKFAHHGKAKQKKDLGLLAMTYDDVYVASVAIGADQQHTLETFLEAESFDGPSLIIAYCHSPAHGIDMKRPQGYHKAAVNSGQWLLYRNDPRRILHGLNPLQLDSKAPSLSLEEYLKCEKRFSNLFRSTDEASARTISQLQHQVNRRYFKYLQMASAKMYGSALQPTEVSDLAIN</sequence>
<keyword evidence="2" id="KW-0813">Transport</keyword>
<dbReference type="Pfam" id="PF12838">
    <property type="entry name" value="Fer4_7"/>
    <property type="match status" value="1"/>
</dbReference>
<evidence type="ECO:0000256" key="8">
    <source>
        <dbReference type="ARBA" id="ARBA00023014"/>
    </source>
</evidence>
<dbReference type="InterPro" id="IPR019456">
    <property type="entry name" value="Pyrv-flavodox_OxRtase_EKR"/>
</dbReference>
<dbReference type="InterPro" id="IPR029061">
    <property type="entry name" value="THDP-binding"/>
</dbReference>
<comment type="similarity">
    <text evidence="1">Belongs to the pyruvate:ferredoxin/flavodoxin oxidoreductase family.</text>
</comment>
<dbReference type="InterPro" id="IPR017900">
    <property type="entry name" value="4Fe4S_Fe_S_CS"/>
</dbReference>
<dbReference type="SMART" id="SM00890">
    <property type="entry name" value="EKR"/>
    <property type="match status" value="1"/>
</dbReference>
<dbReference type="AlphaFoldDB" id="A0A6L9EA19"/>
<keyword evidence="7" id="KW-0408">Iron</keyword>
<dbReference type="InterPro" id="IPR050722">
    <property type="entry name" value="Pyruvate:ferred/Flavod_OxRd"/>
</dbReference>
<evidence type="ECO:0000256" key="2">
    <source>
        <dbReference type="ARBA" id="ARBA00022448"/>
    </source>
</evidence>
<protein>
    <submittedName>
        <fullName evidence="11">4Fe-4S dicluster domain-containing protein</fullName>
    </submittedName>
</protein>
<evidence type="ECO:0000256" key="6">
    <source>
        <dbReference type="ARBA" id="ARBA00023002"/>
    </source>
</evidence>
<dbReference type="GO" id="GO:0051539">
    <property type="term" value="F:4 iron, 4 sulfur cluster binding"/>
    <property type="evidence" value="ECO:0007669"/>
    <property type="project" value="UniProtKB-KW"/>
</dbReference>
<dbReference type="InterPro" id="IPR009014">
    <property type="entry name" value="Transketo_C/PFOR_II"/>
</dbReference>
<dbReference type="PROSITE" id="PS51379">
    <property type="entry name" value="4FE4S_FER_2"/>
    <property type="match status" value="2"/>
</dbReference>
<organism evidence="11 12">
    <name type="scientific">Poritiphilus flavus</name>
    <dbReference type="NCBI Taxonomy" id="2697053"/>
    <lineage>
        <taxon>Bacteria</taxon>
        <taxon>Pseudomonadati</taxon>
        <taxon>Bacteroidota</taxon>
        <taxon>Flavobacteriia</taxon>
        <taxon>Flavobacteriales</taxon>
        <taxon>Flavobacteriaceae</taxon>
        <taxon>Poritiphilus</taxon>
    </lineage>
</organism>
<evidence type="ECO:0000256" key="4">
    <source>
        <dbReference type="ARBA" id="ARBA00022723"/>
    </source>
</evidence>
<dbReference type="Gene3D" id="3.40.50.970">
    <property type="match status" value="2"/>
</dbReference>
<dbReference type="SUPFAM" id="SSF52922">
    <property type="entry name" value="TK C-terminal domain-like"/>
    <property type="match status" value="1"/>
</dbReference>
<dbReference type="GO" id="GO:0044281">
    <property type="term" value="P:small molecule metabolic process"/>
    <property type="evidence" value="ECO:0007669"/>
    <property type="project" value="UniProtKB-ARBA"/>
</dbReference>
<dbReference type="CDD" id="cd07034">
    <property type="entry name" value="TPP_PYR_PFOR_IOR-alpha_like"/>
    <property type="match status" value="1"/>
</dbReference>
<evidence type="ECO:0000256" key="5">
    <source>
        <dbReference type="ARBA" id="ARBA00022982"/>
    </source>
</evidence>
<keyword evidence="8" id="KW-0411">Iron-sulfur</keyword>